<keyword evidence="3" id="KW-1185">Reference proteome</keyword>
<feature type="compositionally biased region" description="Basic and acidic residues" evidence="1">
    <location>
        <begin position="41"/>
        <end position="51"/>
    </location>
</feature>
<sequence>MAMRFFRRRNNTRAPNLEEPRLSVVLGLRPETSQPNPHAHIPAEAHLDRRPRVSHSNPNLDLKSDLDLDAGTPSKGHDLRLHLPRSRTQDLGFGNAIGLLSIKEDLPIQNNPSPCQGSSPRSASSAPHRNITIPTPRRRLPRQVAKAKWNEEMLVANELVDSQRLRHTQACLDCAAEYYPASSRAYLRAPSNAALTAIIVVSMFMERTHIPVDLLVRLLDRLIMPIMAHIDSIDSLDDLFNFVLSISAFTKFSSVTI</sequence>
<dbReference type="EMBL" id="JAQJZL010000008">
    <property type="protein sequence ID" value="KAJ6038761.1"/>
    <property type="molecule type" value="Genomic_DNA"/>
</dbReference>
<feature type="compositionally biased region" description="Low complexity" evidence="1">
    <location>
        <begin position="118"/>
        <end position="135"/>
    </location>
</feature>
<evidence type="ECO:0000313" key="2">
    <source>
        <dbReference type="EMBL" id="KAJ6038761.1"/>
    </source>
</evidence>
<dbReference type="Proteomes" id="UP001219568">
    <property type="component" value="Unassembled WGS sequence"/>
</dbReference>
<protein>
    <submittedName>
        <fullName evidence="2">Uncharacterized protein</fullName>
    </submittedName>
</protein>
<evidence type="ECO:0000313" key="3">
    <source>
        <dbReference type="Proteomes" id="UP001219568"/>
    </source>
</evidence>
<gene>
    <name evidence="2" type="ORF">N7460_007478</name>
</gene>
<name>A0AAD6N7S5_PENCN</name>
<organism evidence="2 3">
    <name type="scientific">Penicillium canescens</name>
    <dbReference type="NCBI Taxonomy" id="5083"/>
    <lineage>
        <taxon>Eukaryota</taxon>
        <taxon>Fungi</taxon>
        <taxon>Dikarya</taxon>
        <taxon>Ascomycota</taxon>
        <taxon>Pezizomycotina</taxon>
        <taxon>Eurotiomycetes</taxon>
        <taxon>Eurotiomycetidae</taxon>
        <taxon>Eurotiales</taxon>
        <taxon>Aspergillaceae</taxon>
        <taxon>Penicillium</taxon>
    </lineage>
</organism>
<reference evidence="2" key="2">
    <citation type="submission" date="2023-01" db="EMBL/GenBank/DDBJ databases">
        <authorList>
            <person name="Petersen C."/>
        </authorList>
    </citation>
    <scope>NUCLEOTIDE SEQUENCE</scope>
    <source>
        <strain evidence="2">IBT 15450</strain>
    </source>
</reference>
<dbReference type="AlphaFoldDB" id="A0AAD6N7S5"/>
<accession>A0AAD6N7S5</accession>
<reference evidence="2" key="1">
    <citation type="journal article" date="2023" name="IMA Fungus">
        <title>Comparative genomic study of the Penicillium genus elucidates a diverse pangenome and 15 lateral gene transfer events.</title>
        <authorList>
            <person name="Petersen C."/>
            <person name="Sorensen T."/>
            <person name="Nielsen M.R."/>
            <person name="Sondergaard T.E."/>
            <person name="Sorensen J.L."/>
            <person name="Fitzpatrick D.A."/>
            <person name="Frisvad J.C."/>
            <person name="Nielsen K.L."/>
        </authorList>
    </citation>
    <scope>NUCLEOTIDE SEQUENCE</scope>
    <source>
        <strain evidence="2">IBT 15450</strain>
    </source>
</reference>
<proteinExistence type="predicted"/>
<feature type="compositionally biased region" description="Polar residues" evidence="1">
    <location>
        <begin position="108"/>
        <end position="117"/>
    </location>
</feature>
<evidence type="ECO:0000256" key="1">
    <source>
        <dbReference type="SAM" id="MobiDB-lite"/>
    </source>
</evidence>
<comment type="caution">
    <text evidence="2">The sequence shown here is derived from an EMBL/GenBank/DDBJ whole genome shotgun (WGS) entry which is preliminary data.</text>
</comment>
<feature type="region of interest" description="Disordered" evidence="1">
    <location>
        <begin position="107"/>
        <end position="137"/>
    </location>
</feature>
<feature type="region of interest" description="Disordered" evidence="1">
    <location>
        <begin position="29"/>
        <end position="83"/>
    </location>
</feature>